<comment type="caution">
    <text evidence="4">The sequence shown here is derived from an EMBL/GenBank/DDBJ whole genome shotgun (WGS) entry which is preliminary data.</text>
</comment>
<evidence type="ECO:0000256" key="1">
    <source>
        <dbReference type="SAM" id="Phobius"/>
    </source>
</evidence>
<gene>
    <name evidence="4" type="ORF">HOLleu_01412</name>
</gene>
<dbReference type="InterPro" id="IPR007110">
    <property type="entry name" value="Ig-like_dom"/>
</dbReference>
<keyword evidence="5" id="KW-1185">Reference proteome</keyword>
<evidence type="ECO:0000313" key="4">
    <source>
        <dbReference type="EMBL" id="KAJ8048908.1"/>
    </source>
</evidence>
<reference evidence="4" key="1">
    <citation type="submission" date="2021-10" db="EMBL/GenBank/DDBJ databases">
        <title>Tropical sea cucumber genome reveals ecological adaptation and Cuvierian tubules defense mechanism.</title>
        <authorList>
            <person name="Chen T."/>
        </authorList>
    </citation>
    <scope>NUCLEOTIDE SEQUENCE</scope>
    <source>
        <strain evidence="4">Nanhai2018</strain>
        <tissue evidence="4">Muscle</tissue>
    </source>
</reference>
<protein>
    <recommendedName>
        <fullName evidence="3">Ig-like domain-containing protein</fullName>
    </recommendedName>
</protein>
<feature type="domain" description="Ig-like" evidence="3">
    <location>
        <begin position="344"/>
        <end position="446"/>
    </location>
</feature>
<dbReference type="OrthoDB" id="8718740at2759"/>
<dbReference type="EMBL" id="JAIZAY010000001">
    <property type="protein sequence ID" value="KAJ8048908.1"/>
    <property type="molecule type" value="Genomic_DNA"/>
</dbReference>
<keyword evidence="1" id="KW-0472">Membrane</keyword>
<proteinExistence type="predicted"/>
<name>A0A9Q1CQA3_HOLLE</name>
<evidence type="ECO:0000313" key="5">
    <source>
        <dbReference type="Proteomes" id="UP001152320"/>
    </source>
</evidence>
<keyword evidence="1" id="KW-1133">Transmembrane helix</keyword>
<keyword evidence="1" id="KW-0812">Transmembrane</keyword>
<dbReference type="Proteomes" id="UP001152320">
    <property type="component" value="Chromosome 1"/>
</dbReference>
<feature type="transmembrane region" description="Helical" evidence="1">
    <location>
        <begin position="471"/>
        <end position="493"/>
    </location>
</feature>
<feature type="signal peptide" evidence="2">
    <location>
        <begin position="1"/>
        <end position="20"/>
    </location>
</feature>
<sequence>MKMRLYLILLFSSMGAHFEGAETNLACPSKVFLQYTSYFLIDCTFRPNFESVFWYQIPDQGPFISYQQGLKSGVGYDSGEFDIASDGSLIILNVSLNLDGQLRVFVHYQQWENDVRQIVDLTVYVQAHQKFPDINVCKRKRYCHTILRGNELLVCSVNETRPAAKLSWFEKYGNTNVALPSEKISKNVEHTISVVASTSVTMVKSQLLEVVLCRSSNVAPILMQNYSMILIEKNLDDYSSKSPITLLSKVNNNLYLGFDNENVYAAVWKKRLPTGIYQTIGYFFYGVSDSYDVTFEINNKGLLGIKRFQLENEGEYLAVFATPTSHTYKIFQVHAYIAPTPPFPKIFGCVDKQSCTINVGTNGRLTCSLEGIRPLVHLEWVFVGRGVSPIAFSSPLLSVANRGFTYDSLVTTSFSMKPETHQSNIEVACRVADQIEGLPAMVSNISLHYASESNNSTTYENCEELYRRGGIFLKIGISLTSLAITAFCCVSFCGKN</sequence>
<dbReference type="PROSITE" id="PS50835">
    <property type="entry name" value="IG_LIKE"/>
    <property type="match status" value="1"/>
</dbReference>
<evidence type="ECO:0000256" key="2">
    <source>
        <dbReference type="SAM" id="SignalP"/>
    </source>
</evidence>
<keyword evidence="2" id="KW-0732">Signal</keyword>
<organism evidence="4 5">
    <name type="scientific">Holothuria leucospilota</name>
    <name type="common">Black long sea cucumber</name>
    <name type="synonym">Mertensiothuria leucospilota</name>
    <dbReference type="NCBI Taxonomy" id="206669"/>
    <lineage>
        <taxon>Eukaryota</taxon>
        <taxon>Metazoa</taxon>
        <taxon>Echinodermata</taxon>
        <taxon>Eleutherozoa</taxon>
        <taxon>Echinozoa</taxon>
        <taxon>Holothuroidea</taxon>
        <taxon>Aspidochirotacea</taxon>
        <taxon>Aspidochirotida</taxon>
        <taxon>Holothuriidae</taxon>
        <taxon>Holothuria</taxon>
    </lineage>
</organism>
<accession>A0A9Q1CQA3</accession>
<dbReference type="AlphaFoldDB" id="A0A9Q1CQA3"/>
<evidence type="ECO:0000259" key="3">
    <source>
        <dbReference type="PROSITE" id="PS50835"/>
    </source>
</evidence>
<feature type="chain" id="PRO_5040502766" description="Ig-like domain-containing protein" evidence="2">
    <location>
        <begin position="21"/>
        <end position="496"/>
    </location>
</feature>